<evidence type="ECO:0000313" key="1">
    <source>
        <dbReference type="EMBL" id="KFL60879.1"/>
    </source>
</evidence>
<sequence>MKRTSSFIEKIRQSVIIFSKLTDPSSLKDPEQIFQSPVSVHDTSVGCTLVYGRNQTLPDSNLCAECIILFHFFLGYLVGVERDKGWSGRRRLVVNVRKNAESLISPLNGLDRHIGNGSEAAEPAESVNGVSQAVRQLSGEVVVDLD</sequence>
<dbReference type="VEuPathDB" id="FungiDB:TERG_11850"/>
<keyword evidence="2" id="KW-1185">Reference proteome</keyword>
<gene>
    <name evidence="1" type="ORF">TERG_11850</name>
</gene>
<evidence type="ECO:0000313" key="2">
    <source>
        <dbReference type="Proteomes" id="UP000008864"/>
    </source>
</evidence>
<dbReference type="GeneID" id="71777208"/>
<name>A0A080WHQ6_TRIRC</name>
<dbReference type="HOGENOM" id="CLU_1778786_0_0_1"/>
<dbReference type="RefSeq" id="XP_047605667.1">
    <property type="nucleotide sequence ID" value="XM_047750898.1"/>
</dbReference>
<organism evidence="1 2">
    <name type="scientific">Trichophyton rubrum (strain ATCC MYA-4607 / CBS 118892)</name>
    <name type="common">Athlete's foot fungus</name>
    <dbReference type="NCBI Taxonomy" id="559305"/>
    <lineage>
        <taxon>Eukaryota</taxon>
        <taxon>Fungi</taxon>
        <taxon>Dikarya</taxon>
        <taxon>Ascomycota</taxon>
        <taxon>Pezizomycotina</taxon>
        <taxon>Eurotiomycetes</taxon>
        <taxon>Eurotiomycetidae</taxon>
        <taxon>Onygenales</taxon>
        <taxon>Arthrodermataceae</taxon>
        <taxon>Trichophyton</taxon>
    </lineage>
</organism>
<reference evidence="2" key="1">
    <citation type="journal article" date="2012" name="MBio">
        <title>Comparative genome analysis of Trichophyton rubrum and related dermatophytes reveals candidate genes involved in infection.</title>
        <authorList>
            <person name="Martinez D.A."/>
            <person name="Oliver B.G."/>
            <person name="Graeser Y."/>
            <person name="Goldberg J.M."/>
            <person name="Li W."/>
            <person name="Martinez-Rossi N.M."/>
            <person name="Monod M."/>
            <person name="Shelest E."/>
            <person name="Barton R.C."/>
            <person name="Birch E."/>
            <person name="Brakhage A.A."/>
            <person name="Chen Z."/>
            <person name="Gurr S.J."/>
            <person name="Heiman D."/>
            <person name="Heitman J."/>
            <person name="Kosti I."/>
            <person name="Rossi A."/>
            <person name="Saif S."/>
            <person name="Samalova M."/>
            <person name="Saunders C.W."/>
            <person name="Shea T."/>
            <person name="Summerbell R.C."/>
            <person name="Xu J."/>
            <person name="Young S."/>
            <person name="Zeng Q."/>
            <person name="Birren B.W."/>
            <person name="Cuomo C.A."/>
            <person name="White T.C."/>
        </authorList>
    </citation>
    <scope>NUCLEOTIDE SEQUENCE [LARGE SCALE GENOMIC DNA]</scope>
    <source>
        <strain evidence="2">ATCC MYA-4607 / CBS 118892</strain>
    </source>
</reference>
<dbReference type="Proteomes" id="UP000008864">
    <property type="component" value="Unassembled WGS sequence"/>
</dbReference>
<protein>
    <submittedName>
        <fullName evidence="1">Uncharacterized protein</fullName>
    </submittedName>
</protein>
<dbReference type="EMBL" id="GG700649">
    <property type="protein sequence ID" value="KFL60879.1"/>
    <property type="molecule type" value="Genomic_DNA"/>
</dbReference>
<dbReference type="AlphaFoldDB" id="A0A080WHQ6"/>
<proteinExistence type="predicted"/>
<accession>A0A080WHQ6</accession>
<dbReference type="InParanoid" id="A0A080WHQ6"/>